<sequence>MRRCRRPALLSIKTDTLADSIHLDKQTSEVELRQSVRLLSTHGVDRYRSRLKTITLWDVLSCSVPRRSQNSVQVRSKPSFTIYCAEEK</sequence>
<keyword evidence="1" id="KW-1185">Reference proteome</keyword>
<evidence type="ECO:0000313" key="2">
    <source>
        <dbReference type="WBParaSite" id="ALUE_0000748101-mRNA-1"/>
    </source>
</evidence>
<dbReference type="AlphaFoldDB" id="A0A0M3HWG5"/>
<dbReference type="WBParaSite" id="ALUE_0000748101-mRNA-1">
    <property type="protein sequence ID" value="ALUE_0000748101-mRNA-1"/>
    <property type="gene ID" value="ALUE_0000748101"/>
</dbReference>
<evidence type="ECO:0000313" key="1">
    <source>
        <dbReference type="Proteomes" id="UP000036681"/>
    </source>
</evidence>
<organism evidence="1 2">
    <name type="scientific">Ascaris lumbricoides</name>
    <name type="common">Giant roundworm</name>
    <dbReference type="NCBI Taxonomy" id="6252"/>
    <lineage>
        <taxon>Eukaryota</taxon>
        <taxon>Metazoa</taxon>
        <taxon>Ecdysozoa</taxon>
        <taxon>Nematoda</taxon>
        <taxon>Chromadorea</taxon>
        <taxon>Rhabditida</taxon>
        <taxon>Spirurina</taxon>
        <taxon>Ascaridomorpha</taxon>
        <taxon>Ascaridoidea</taxon>
        <taxon>Ascarididae</taxon>
        <taxon>Ascaris</taxon>
    </lineage>
</organism>
<protein>
    <submittedName>
        <fullName evidence="2">Uncharacterized protein</fullName>
    </submittedName>
</protein>
<reference evidence="2" key="1">
    <citation type="submission" date="2017-02" db="UniProtKB">
        <authorList>
            <consortium name="WormBaseParasite"/>
        </authorList>
    </citation>
    <scope>IDENTIFICATION</scope>
</reference>
<dbReference type="Proteomes" id="UP000036681">
    <property type="component" value="Unplaced"/>
</dbReference>
<proteinExistence type="predicted"/>
<name>A0A0M3HWG5_ASCLU</name>
<accession>A0A0M3HWG5</accession>